<proteinExistence type="predicted"/>
<dbReference type="AlphaFoldDB" id="E0XUG2"/>
<protein>
    <submittedName>
        <fullName evidence="1">Uncharacterized protein</fullName>
    </submittedName>
</protein>
<sequence>MKDRASLWSAQGQLSLAPLAPMESTQERAFSLEQSATYFWWLWRQGYTRFHSEHGS</sequence>
<dbReference type="EMBL" id="GU474880">
    <property type="protein sequence ID" value="ADI18053.1"/>
    <property type="molecule type" value="Genomic_DNA"/>
</dbReference>
<reference evidence="1" key="1">
    <citation type="journal article" date="2011" name="Environ. Microbiol.">
        <title>Time-series analyses of Monterey Bay coastal microbial picoplankton using a 'genome proxy' microarray.</title>
        <authorList>
            <person name="Rich V.I."/>
            <person name="Pham V.D."/>
            <person name="Eppley J."/>
            <person name="Shi Y."/>
            <person name="DeLong E.F."/>
        </authorList>
    </citation>
    <scope>NUCLEOTIDE SEQUENCE</scope>
</reference>
<organism evidence="1">
    <name type="scientific">uncultured actinobacterium HF0200_20K23</name>
    <dbReference type="NCBI Taxonomy" id="711001"/>
    <lineage>
        <taxon>Bacteria</taxon>
        <taxon>Bacillati</taxon>
        <taxon>Actinomycetota</taxon>
        <taxon>Actinomycetes</taxon>
        <taxon>environmental samples</taxon>
    </lineage>
</organism>
<name>E0XUG2_9ACTN</name>
<accession>E0XUG2</accession>
<evidence type="ECO:0000313" key="1">
    <source>
        <dbReference type="EMBL" id="ADI18053.1"/>
    </source>
</evidence>